<evidence type="ECO:0000313" key="2">
    <source>
        <dbReference type="Proteomes" id="UP000803884"/>
    </source>
</evidence>
<proteinExistence type="predicted"/>
<dbReference type="SUPFAM" id="SSF53254">
    <property type="entry name" value="Phosphoglycerate mutase-like"/>
    <property type="match status" value="1"/>
</dbReference>
<dbReference type="GeneID" id="96006178"/>
<keyword evidence="2" id="KW-1185">Reference proteome</keyword>
<accession>A0AB34KP94</accession>
<dbReference type="GO" id="GO:0016791">
    <property type="term" value="F:phosphatase activity"/>
    <property type="evidence" value="ECO:0007669"/>
    <property type="project" value="TreeGrafter"/>
</dbReference>
<dbReference type="InterPro" id="IPR029033">
    <property type="entry name" value="His_PPase_superfam"/>
</dbReference>
<reference evidence="1 2" key="1">
    <citation type="journal article" date="2020" name="Microbiol. Resour. Announc.">
        <title>Draft Genome Sequence of a Cladosporium Species Isolated from the Mesophotic Ascidian Didemnum maculosum.</title>
        <authorList>
            <person name="Gioti A."/>
            <person name="Siaperas R."/>
            <person name="Nikolaivits E."/>
            <person name="Le Goff G."/>
            <person name="Ouazzani J."/>
            <person name="Kotoulas G."/>
            <person name="Topakas E."/>
        </authorList>
    </citation>
    <scope>NUCLEOTIDE SEQUENCE [LARGE SCALE GENOMIC DNA]</scope>
    <source>
        <strain evidence="1 2">TM138-S3</strain>
    </source>
</reference>
<organism evidence="1 2">
    <name type="scientific">Cladosporium halotolerans</name>
    <dbReference type="NCBI Taxonomy" id="1052096"/>
    <lineage>
        <taxon>Eukaryota</taxon>
        <taxon>Fungi</taxon>
        <taxon>Dikarya</taxon>
        <taxon>Ascomycota</taxon>
        <taxon>Pezizomycotina</taxon>
        <taxon>Dothideomycetes</taxon>
        <taxon>Dothideomycetidae</taxon>
        <taxon>Cladosporiales</taxon>
        <taxon>Cladosporiaceae</taxon>
        <taxon>Cladosporium</taxon>
    </lineage>
</organism>
<dbReference type="Gene3D" id="3.40.50.1240">
    <property type="entry name" value="Phosphoglycerate mutase-like"/>
    <property type="match status" value="1"/>
</dbReference>
<dbReference type="CDD" id="cd07067">
    <property type="entry name" value="HP_PGM_like"/>
    <property type="match status" value="1"/>
</dbReference>
<dbReference type="InterPro" id="IPR013078">
    <property type="entry name" value="His_Pase_superF_clade-1"/>
</dbReference>
<evidence type="ECO:0000313" key="1">
    <source>
        <dbReference type="EMBL" id="KAL1586006.1"/>
    </source>
</evidence>
<dbReference type="GO" id="GO:0005737">
    <property type="term" value="C:cytoplasm"/>
    <property type="evidence" value="ECO:0007669"/>
    <property type="project" value="TreeGrafter"/>
</dbReference>
<name>A0AB34KP94_9PEZI</name>
<evidence type="ECO:0008006" key="3">
    <source>
        <dbReference type="Google" id="ProtNLM"/>
    </source>
</evidence>
<dbReference type="EMBL" id="JAAQHG020000016">
    <property type="protein sequence ID" value="KAL1586006.1"/>
    <property type="molecule type" value="Genomic_DNA"/>
</dbReference>
<dbReference type="SMART" id="SM00855">
    <property type="entry name" value="PGAM"/>
    <property type="match status" value="1"/>
</dbReference>
<dbReference type="Pfam" id="PF00300">
    <property type="entry name" value="His_Phos_1"/>
    <property type="match status" value="1"/>
</dbReference>
<dbReference type="InterPro" id="IPR050275">
    <property type="entry name" value="PGM_Phosphatase"/>
</dbReference>
<dbReference type="PANTHER" id="PTHR48100:SF54">
    <property type="entry name" value="PHOSPHATASE SPAC5H10.03-RELATED"/>
    <property type="match status" value="1"/>
</dbReference>
<dbReference type="PANTHER" id="PTHR48100">
    <property type="entry name" value="BROAD-SPECIFICITY PHOSPHATASE YOR283W-RELATED"/>
    <property type="match status" value="1"/>
</dbReference>
<gene>
    <name evidence="1" type="ORF">WHR41_04734</name>
</gene>
<protein>
    <recommendedName>
        <fullName evidence="3">Phosphoglycerate mutase-like protein</fullName>
    </recommendedName>
</protein>
<comment type="caution">
    <text evidence="1">The sequence shown here is derived from an EMBL/GenBank/DDBJ whole genome shotgun (WGS) entry which is preliminary data.</text>
</comment>
<dbReference type="RefSeq" id="XP_069229111.1">
    <property type="nucleotide sequence ID" value="XM_069373340.1"/>
</dbReference>
<sequence>MAPNSRIILTRHAQAEHNVDLDYTILDAPLTPLGKKQAAAMAPQVEKLQHEAELVVTSPLKRTLQTTKLAWGPAVERLGIENVICLPQAQECNAHPCDTGSPRQVLENMPEFNGFNLELLVPEWTSKQGFWAADADSLQNRAKWVRQWLRNRPEQTIVLVAHGDVLRRITGTPAGPSNYMWKNAEARIWEFDPKTVDSDECWLYQREDVAAAGGYGPTSTEMDLESN</sequence>
<dbReference type="AlphaFoldDB" id="A0AB34KP94"/>
<dbReference type="Proteomes" id="UP000803884">
    <property type="component" value="Unassembled WGS sequence"/>
</dbReference>